<name>A0A3S9PAN2_9BACT</name>
<keyword evidence="2" id="KW-1185">Reference proteome</keyword>
<dbReference type="AlphaFoldDB" id="A0A3S9PAN2"/>
<protein>
    <submittedName>
        <fullName evidence="1">Uncharacterized protein</fullName>
    </submittedName>
</protein>
<dbReference type="KEGG" id="fll:EI427_23230"/>
<sequence>MTTKLRTLVEVSTFFLVLISFENNADTHCATKGAFINDVELYIGPSEIKIIKYPFEGPLLFRNK</sequence>
<evidence type="ECO:0000313" key="1">
    <source>
        <dbReference type="EMBL" id="AZQ65132.1"/>
    </source>
</evidence>
<dbReference type="Proteomes" id="UP000267268">
    <property type="component" value="Chromosome 2"/>
</dbReference>
<dbReference type="OrthoDB" id="9881779at2"/>
<organism evidence="1 2">
    <name type="scientific">Flammeovirga pectinis</name>
    <dbReference type="NCBI Taxonomy" id="2494373"/>
    <lineage>
        <taxon>Bacteria</taxon>
        <taxon>Pseudomonadati</taxon>
        <taxon>Bacteroidota</taxon>
        <taxon>Cytophagia</taxon>
        <taxon>Cytophagales</taxon>
        <taxon>Flammeovirgaceae</taxon>
        <taxon>Flammeovirga</taxon>
    </lineage>
</organism>
<proteinExistence type="predicted"/>
<reference evidence="1 2" key="1">
    <citation type="submission" date="2018-12" db="EMBL/GenBank/DDBJ databases">
        <title>Flammeovirga pectinis sp. nov., isolated from the gut of the Korean scallop, Patinopecten yessoensis.</title>
        <authorList>
            <person name="Bae J.-W."/>
            <person name="Jeong Y.-S."/>
            <person name="Kang W."/>
        </authorList>
    </citation>
    <scope>NUCLEOTIDE SEQUENCE [LARGE SCALE GENOMIC DNA]</scope>
    <source>
        <strain evidence="1 2">L12M1</strain>
    </source>
</reference>
<accession>A0A3S9PAN2</accession>
<dbReference type="EMBL" id="CP034563">
    <property type="protein sequence ID" value="AZQ65132.1"/>
    <property type="molecule type" value="Genomic_DNA"/>
</dbReference>
<dbReference type="RefSeq" id="WP_126619549.1">
    <property type="nucleotide sequence ID" value="NZ_CP034563.1"/>
</dbReference>
<evidence type="ECO:0000313" key="2">
    <source>
        <dbReference type="Proteomes" id="UP000267268"/>
    </source>
</evidence>
<gene>
    <name evidence="1" type="ORF">EI427_23230</name>
</gene>